<protein>
    <submittedName>
        <fullName evidence="1">Uncharacterized protein</fullName>
    </submittedName>
</protein>
<accession>A0A2T2YD74</accession>
<keyword evidence="2" id="KW-1185">Reference proteome</keyword>
<comment type="caution">
    <text evidence="1">The sequence shown here is derived from an EMBL/GenBank/DDBJ whole genome shotgun (WGS) entry which is preliminary data.</text>
</comment>
<dbReference type="AlphaFoldDB" id="A0A2T2YD74"/>
<evidence type="ECO:0000313" key="2">
    <source>
        <dbReference type="Proteomes" id="UP000240357"/>
    </source>
</evidence>
<organism evidence="1 2">
    <name type="scientific">Adhaeribacter arboris</name>
    <dbReference type="NCBI Taxonomy" id="2072846"/>
    <lineage>
        <taxon>Bacteria</taxon>
        <taxon>Pseudomonadati</taxon>
        <taxon>Bacteroidota</taxon>
        <taxon>Cytophagia</taxon>
        <taxon>Cytophagales</taxon>
        <taxon>Hymenobacteraceae</taxon>
        <taxon>Adhaeribacter</taxon>
    </lineage>
</organism>
<dbReference type="Proteomes" id="UP000240357">
    <property type="component" value="Unassembled WGS sequence"/>
</dbReference>
<sequence length="69" mass="7891">MDIDRKEVIYGSYAAIKQFQTQGYGTLINLGSIEIENPLSLYNLCASVPRNEQRKFRNFLQANTNYSIA</sequence>
<name>A0A2T2YD74_9BACT</name>
<proteinExistence type="predicted"/>
<reference evidence="1 2" key="1">
    <citation type="submission" date="2018-03" db="EMBL/GenBank/DDBJ databases">
        <title>Adhaeribacter sp. HMF7605 Genome sequencing and assembly.</title>
        <authorList>
            <person name="Kang H."/>
            <person name="Kang J."/>
            <person name="Cha I."/>
            <person name="Kim H."/>
            <person name="Joh K."/>
        </authorList>
    </citation>
    <scope>NUCLEOTIDE SEQUENCE [LARGE SCALE GENOMIC DNA]</scope>
    <source>
        <strain evidence="1 2">HMF7605</strain>
    </source>
</reference>
<gene>
    <name evidence="1" type="ORF">AHMF7605_07800</name>
</gene>
<dbReference type="EMBL" id="PYFT01000001">
    <property type="protein sequence ID" value="PSR53436.1"/>
    <property type="molecule type" value="Genomic_DNA"/>
</dbReference>
<evidence type="ECO:0000313" key="1">
    <source>
        <dbReference type="EMBL" id="PSR53436.1"/>
    </source>
</evidence>